<evidence type="ECO:0000256" key="1">
    <source>
        <dbReference type="ARBA" id="ARBA00001974"/>
    </source>
</evidence>
<keyword evidence="9" id="KW-1185">Reference proteome</keyword>
<dbReference type="EMBL" id="QFWT01000005">
    <property type="protein sequence ID" value="PWI33429.1"/>
    <property type="molecule type" value="Genomic_DNA"/>
</dbReference>
<protein>
    <submittedName>
        <fullName evidence="8">GMC family oxidoreductase</fullName>
    </submittedName>
</protein>
<keyword evidence="4" id="KW-0274">FAD</keyword>
<evidence type="ECO:0000313" key="9">
    <source>
        <dbReference type="Proteomes" id="UP000245362"/>
    </source>
</evidence>
<comment type="similarity">
    <text evidence="2">Belongs to the GMC oxidoreductase family.</text>
</comment>
<dbReference type="SUPFAM" id="SSF51905">
    <property type="entry name" value="FAD/NAD(P)-binding domain"/>
    <property type="match status" value="1"/>
</dbReference>
<evidence type="ECO:0000256" key="3">
    <source>
        <dbReference type="ARBA" id="ARBA00022630"/>
    </source>
</evidence>
<dbReference type="Gene3D" id="3.50.50.60">
    <property type="entry name" value="FAD/NAD(P)-binding domain"/>
    <property type="match status" value="2"/>
</dbReference>
<evidence type="ECO:0000313" key="8">
    <source>
        <dbReference type="EMBL" id="PWI33429.1"/>
    </source>
</evidence>
<dbReference type="Pfam" id="PF05199">
    <property type="entry name" value="GMC_oxred_C"/>
    <property type="match status" value="1"/>
</dbReference>
<feature type="domain" description="Glucose-methanol-choline oxidoreductase C-terminal" evidence="7">
    <location>
        <begin position="390"/>
        <end position="536"/>
    </location>
</feature>
<feature type="domain" description="Glucose-methanol-choline oxidoreductase N-terminal" evidence="6">
    <location>
        <begin position="229"/>
        <end position="297"/>
    </location>
</feature>
<comment type="cofactor">
    <cofactor evidence="1">
        <name>FAD</name>
        <dbReference type="ChEBI" id="CHEBI:57692"/>
    </cofactor>
</comment>
<dbReference type="RefSeq" id="WP_109320013.1">
    <property type="nucleotide sequence ID" value="NZ_QFWT01000005.1"/>
</dbReference>
<dbReference type="GO" id="GO:0050660">
    <property type="term" value="F:flavin adenine dinucleotide binding"/>
    <property type="evidence" value="ECO:0007669"/>
    <property type="project" value="InterPro"/>
</dbReference>
<evidence type="ECO:0000256" key="4">
    <source>
        <dbReference type="ARBA" id="ARBA00022827"/>
    </source>
</evidence>
<organism evidence="8 9">
    <name type="scientific">Vibrio albus</name>
    <dbReference type="NCBI Taxonomy" id="2200953"/>
    <lineage>
        <taxon>Bacteria</taxon>
        <taxon>Pseudomonadati</taxon>
        <taxon>Pseudomonadota</taxon>
        <taxon>Gammaproteobacteria</taxon>
        <taxon>Vibrionales</taxon>
        <taxon>Vibrionaceae</taxon>
        <taxon>Vibrio</taxon>
    </lineage>
</organism>
<dbReference type="AlphaFoldDB" id="A0A2U3B9E2"/>
<proteinExistence type="inferred from homology"/>
<gene>
    <name evidence="8" type="ORF">DI392_11325</name>
</gene>
<dbReference type="OrthoDB" id="9787779at2"/>
<dbReference type="InterPro" id="IPR007867">
    <property type="entry name" value="GMC_OxRtase_C"/>
</dbReference>
<accession>A0A2U3B9E2</accession>
<keyword evidence="3" id="KW-0285">Flavoprotein</keyword>
<comment type="caution">
    <text evidence="8">The sequence shown here is derived from an EMBL/GenBank/DDBJ whole genome shotgun (WGS) entry which is preliminary data.</text>
</comment>
<dbReference type="PANTHER" id="PTHR42784:SF1">
    <property type="entry name" value="PYRANOSE 2-OXIDASE"/>
    <property type="match status" value="1"/>
</dbReference>
<dbReference type="Pfam" id="PF00732">
    <property type="entry name" value="GMC_oxred_N"/>
    <property type="match status" value="1"/>
</dbReference>
<dbReference type="InterPro" id="IPR051473">
    <property type="entry name" value="P2Ox-like"/>
</dbReference>
<dbReference type="Proteomes" id="UP000245362">
    <property type="component" value="Unassembled WGS sequence"/>
</dbReference>
<evidence type="ECO:0000256" key="2">
    <source>
        <dbReference type="ARBA" id="ARBA00010790"/>
    </source>
</evidence>
<dbReference type="InterPro" id="IPR036188">
    <property type="entry name" value="FAD/NAD-bd_sf"/>
</dbReference>
<dbReference type="PANTHER" id="PTHR42784">
    <property type="entry name" value="PYRANOSE 2-OXIDASE"/>
    <property type="match status" value="1"/>
</dbReference>
<dbReference type="InterPro" id="IPR000172">
    <property type="entry name" value="GMC_OxRdtase_N"/>
</dbReference>
<sequence length="553" mass="60952">MKKNVFDAVVVGSGASGSIAVKELTEKGLNVLLLEAGPHMDKKDFPDNQKASQKIKGIDFFDRARITLSGQPIQARATYISKEYNHLFVNDLQNPYTTPKDQYYLWIRGRQLGGRLHTYGRVLLRMSDIDFKAADRDGYGENWPISYDDLAPYYDKVEEFLGVYGSQDGISNLPDGKYIKAPILTKPEAEFKQSVESESNAKVISWRFSTPNLERIPKGVIAAQDTGLLTLQTDAVVSRILIDPNTGKATGIEYINRTTKKAEQVHAKVVMLCASAIESVRILFNSACSAHPNGVGNANGLLGKYFLEQTPSLIAGRVPTHKGYETDNTVIQDPFCRPTGGVYIPRFENVTSDNGHFKRGFGYQGVVGRGFVPDDQPAQFGFMGFGEMLPYKRNNISINPKKKDAWGIPVAHIDCSFGPNELALIKAQTDWIKQMVLDKGYQIDFCGNALGLDPDSPVFPNESWLTRKIFKMSFAKSMGIGAAIHESGGARMGHDPSMSVLNEYNQVWDAPNIFVTDGSCFVTSGSVGPTLTMMAITARACDYIGKQFESGQL</sequence>
<name>A0A2U3B9E2_9VIBR</name>
<keyword evidence="5" id="KW-0560">Oxidoreductase</keyword>
<dbReference type="GO" id="GO:0016614">
    <property type="term" value="F:oxidoreductase activity, acting on CH-OH group of donors"/>
    <property type="evidence" value="ECO:0007669"/>
    <property type="project" value="InterPro"/>
</dbReference>
<evidence type="ECO:0000256" key="5">
    <source>
        <dbReference type="ARBA" id="ARBA00023002"/>
    </source>
</evidence>
<evidence type="ECO:0000259" key="7">
    <source>
        <dbReference type="Pfam" id="PF05199"/>
    </source>
</evidence>
<dbReference type="SUPFAM" id="SSF54373">
    <property type="entry name" value="FAD-linked reductases, C-terminal domain"/>
    <property type="match status" value="1"/>
</dbReference>
<evidence type="ECO:0000259" key="6">
    <source>
        <dbReference type="Pfam" id="PF00732"/>
    </source>
</evidence>
<reference evidence="8 9" key="1">
    <citation type="submission" date="2018-05" db="EMBL/GenBank/DDBJ databases">
        <title>Vibrio limimaris sp. nov., isolated from marine sediment.</title>
        <authorList>
            <person name="Li C.-M."/>
        </authorList>
    </citation>
    <scope>NUCLEOTIDE SEQUENCE [LARGE SCALE GENOMIC DNA]</scope>
    <source>
        <strain evidence="8 9">E4404</strain>
    </source>
</reference>
<dbReference type="Pfam" id="PF13450">
    <property type="entry name" value="NAD_binding_8"/>
    <property type="match status" value="1"/>
</dbReference>